<evidence type="ECO:0000313" key="2">
    <source>
        <dbReference type="EMBL" id="GAA4453834.1"/>
    </source>
</evidence>
<dbReference type="EMBL" id="BAABGA010000031">
    <property type="protein sequence ID" value="GAA4453834.1"/>
    <property type="molecule type" value="Genomic_DNA"/>
</dbReference>
<evidence type="ECO:0000256" key="1">
    <source>
        <dbReference type="SAM" id="MobiDB-lite"/>
    </source>
</evidence>
<gene>
    <name evidence="2" type="ORF">GCM10023156_25350</name>
</gene>
<reference evidence="3" key="1">
    <citation type="journal article" date="2019" name="Int. J. Syst. Evol. Microbiol.">
        <title>The Global Catalogue of Microorganisms (GCM) 10K type strain sequencing project: providing services to taxonomists for standard genome sequencing and annotation.</title>
        <authorList>
            <consortium name="The Broad Institute Genomics Platform"/>
            <consortium name="The Broad Institute Genome Sequencing Center for Infectious Disease"/>
            <person name="Wu L."/>
            <person name="Ma J."/>
        </authorList>
    </citation>
    <scope>NUCLEOTIDE SEQUENCE [LARGE SCALE GENOMIC DNA]</scope>
    <source>
        <strain evidence="3">JCM 17759</strain>
    </source>
</reference>
<organism evidence="2 3">
    <name type="scientific">Novipirellula rosea</name>
    <dbReference type="NCBI Taxonomy" id="1031540"/>
    <lineage>
        <taxon>Bacteria</taxon>
        <taxon>Pseudomonadati</taxon>
        <taxon>Planctomycetota</taxon>
        <taxon>Planctomycetia</taxon>
        <taxon>Pirellulales</taxon>
        <taxon>Pirellulaceae</taxon>
        <taxon>Novipirellula</taxon>
    </lineage>
</organism>
<evidence type="ECO:0000313" key="3">
    <source>
        <dbReference type="Proteomes" id="UP001500840"/>
    </source>
</evidence>
<sequence length="82" mass="8982">MPIPSSLSKECSDGFSGLQESGVQDHGCRFDGRASLIRGNAICIPDAENDRVDDMGAKPVTLPVRRKTKSIKEHTDASYFDR</sequence>
<feature type="region of interest" description="Disordered" evidence="1">
    <location>
        <begin position="1"/>
        <end position="22"/>
    </location>
</feature>
<proteinExistence type="predicted"/>
<name>A0ABP8MQS6_9BACT</name>
<protein>
    <submittedName>
        <fullName evidence="2">Uncharacterized protein</fullName>
    </submittedName>
</protein>
<dbReference type="Proteomes" id="UP001500840">
    <property type="component" value="Unassembled WGS sequence"/>
</dbReference>
<keyword evidence="3" id="KW-1185">Reference proteome</keyword>
<comment type="caution">
    <text evidence="2">The sequence shown here is derived from an EMBL/GenBank/DDBJ whole genome shotgun (WGS) entry which is preliminary data.</text>
</comment>
<accession>A0ABP8MQS6</accession>